<evidence type="ECO:0000256" key="6">
    <source>
        <dbReference type="ARBA" id="ARBA00023157"/>
    </source>
</evidence>
<dbReference type="PANTHER" id="PTHR23037">
    <property type="entry name" value="CYTOKINE RECEPTOR"/>
    <property type="match status" value="1"/>
</dbReference>
<dbReference type="SUPFAM" id="SSF49265">
    <property type="entry name" value="Fibronectin type III"/>
    <property type="match status" value="3"/>
</dbReference>
<dbReference type="InterPro" id="IPR003531">
    <property type="entry name" value="Hempt_rcpt_S_F1_CS"/>
</dbReference>
<organism evidence="11 12">
    <name type="scientific">Erpetoichthys calabaricus</name>
    <name type="common">Rope fish</name>
    <name type="synonym">Calamoichthys calabaricus</name>
    <dbReference type="NCBI Taxonomy" id="27687"/>
    <lineage>
        <taxon>Eukaryota</taxon>
        <taxon>Metazoa</taxon>
        <taxon>Chordata</taxon>
        <taxon>Craniata</taxon>
        <taxon>Vertebrata</taxon>
        <taxon>Euteleostomi</taxon>
        <taxon>Actinopterygii</taxon>
        <taxon>Polypteriformes</taxon>
        <taxon>Polypteridae</taxon>
        <taxon>Erpetoichthys</taxon>
    </lineage>
</organism>
<dbReference type="Gene3D" id="2.60.40.10">
    <property type="entry name" value="Immunoglobulins"/>
    <property type="match status" value="3"/>
</dbReference>
<dbReference type="AlphaFoldDB" id="A0A8C4X9L8"/>
<proteinExistence type="predicted"/>
<evidence type="ECO:0000256" key="7">
    <source>
        <dbReference type="ARBA" id="ARBA00023170"/>
    </source>
</evidence>
<reference evidence="11" key="3">
    <citation type="submission" date="2025-09" db="UniProtKB">
        <authorList>
            <consortium name="Ensembl"/>
        </authorList>
    </citation>
    <scope>IDENTIFICATION</scope>
</reference>
<dbReference type="GO" id="GO:0004896">
    <property type="term" value="F:cytokine receptor activity"/>
    <property type="evidence" value="ECO:0007669"/>
    <property type="project" value="InterPro"/>
</dbReference>
<gene>
    <name evidence="11" type="primary">LOC114662951</name>
</gene>
<comment type="subcellular location">
    <subcellularLocation>
        <location evidence="1">Membrane</location>
        <topology evidence="1">Single-pass type I membrane protein</topology>
    </subcellularLocation>
</comment>
<evidence type="ECO:0000256" key="4">
    <source>
        <dbReference type="ARBA" id="ARBA00022989"/>
    </source>
</evidence>
<evidence type="ECO:0000313" key="11">
    <source>
        <dbReference type="Ensembl" id="ENSECRP00000014814.1"/>
    </source>
</evidence>
<feature type="transmembrane region" description="Helical" evidence="9">
    <location>
        <begin position="311"/>
        <end position="334"/>
    </location>
</feature>
<evidence type="ECO:0000259" key="10">
    <source>
        <dbReference type="PROSITE" id="PS50853"/>
    </source>
</evidence>
<dbReference type="GO" id="GO:0009897">
    <property type="term" value="C:external side of plasma membrane"/>
    <property type="evidence" value="ECO:0007669"/>
    <property type="project" value="TreeGrafter"/>
</dbReference>
<dbReference type="InterPro" id="IPR003961">
    <property type="entry name" value="FN3_dom"/>
</dbReference>
<evidence type="ECO:0000313" key="12">
    <source>
        <dbReference type="Proteomes" id="UP000694620"/>
    </source>
</evidence>
<keyword evidence="12" id="KW-1185">Reference proteome</keyword>
<keyword evidence="8" id="KW-0325">Glycoprotein</keyword>
<dbReference type="InterPro" id="IPR036116">
    <property type="entry name" value="FN3_sf"/>
</dbReference>
<keyword evidence="7" id="KW-0675">Receptor</keyword>
<feature type="domain" description="Fibronectin type-III" evidence="10">
    <location>
        <begin position="197"/>
        <end position="307"/>
    </location>
</feature>
<dbReference type="GeneTree" id="ENSGT00510000048963"/>
<keyword evidence="6" id="KW-1015">Disulfide bond</keyword>
<dbReference type="PROSITE" id="PS01355">
    <property type="entry name" value="HEMATOPO_REC_S_F1"/>
    <property type="match status" value="1"/>
</dbReference>
<reference evidence="11" key="1">
    <citation type="submission" date="2021-06" db="EMBL/GenBank/DDBJ databases">
        <authorList>
            <consortium name="Wellcome Sanger Institute Data Sharing"/>
        </authorList>
    </citation>
    <scope>NUCLEOTIDE SEQUENCE [LARGE SCALE GENOMIC DNA]</scope>
</reference>
<sequence>MDENGVVTLTWQNDYPSEHPLRGQLQYQVQYKRDFEDWQNAEPIQVPENETQFVIGSERQIKSMNYTTRVRSRIKPTGQNLGTWSKWSLPVDWNSKPGTYWDSPNLICEFDGHLSVSCTWEVPKEIASVLKFNLMYQTSSDAQQVCIPEAFSEDPNGPVVVFQCEFNVTSTSEVVVRLKPEERVKVILPYQNIKLPPPQNLSIQLVEDEWILSWQEDHFEHINAKAEFYVHYKKVNEPWEAAVVKEYFNQISPRKKFQLTIPTSKLSPSSEYVAKVRTIFGSKRDPDDYSGEWSEWSSECYWKTEPGQDNLLMMMFIMVPIAIFVGAIVLTIMYKKGQSLMMKWGISIPEPQKSKVLTEHFKKISGFHLVSLNTLDKPRISSLQVMDTLQTSLLSPKDMLMTATATVLTDDGLYKYFDDFSEPGMIQNIQIAPHGAPGELVNHKTSQLFSFSGPYIFCPRASSLPDVKVSPVQNNPDAENGYISALNRVDHLSLLKGNQLSVCEESTGYIESPCPKDCIAETRKISCPCLNSESLLLNSSGRLDHLLNKGNTLQTEQQVRSITCFNYVSSSDLPNLPKEIIGDVDCEKLPVTGCIADVGRQNACITGTLDPRCPILQDNITSHSKSTQETQQDRLVEPNLLFLTAGVNGEKPSEFLSVSCDPEYSTLQMLNSQNCLTEGGAPTTGPLVPVLLKQVGDYCFIPDPSGRDWSSASLPGLSDMANQNLTKVKPTGEQNCGNPYVTLTTVS</sequence>
<evidence type="ECO:0000256" key="1">
    <source>
        <dbReference type="ARBA" id="ARBA00004479"/>
    </source>
</evidence>
<evidence type="ECO:0000256" key="8">
    <source>
        <dbReference type="ARBA" id="ARBA00023180"/>
    </source>
</evidence>
<keyword evidence="3" id="KW-0732">Signal</keyword>
<protein>
    <recommendedName>
        <fullName evidence="10">Fibronectin type-III domain-containing protein</fullName>
    </recommendedName>
</protein>
<keyword evidence="4 9" id="KW-1133">Transmembrane helix</keyword>
<keyword evidence="2 9" id="KW-0812">Transmembrane</keyword>
<keyword evidence="5 9" id="KW-0472">Membrane</keyword>
<reference evidence="11" key="2">
    <citation type="submission" date="2025-08" db="UniProtKB">
        <authorList>
            <consortium name="Ensembl"/>
        </authorList>
    </citation>
    <scope>IDENTIFICATION</scope>
</reference>
<evidence type="ECO:0000256" key="2">
    <source>
        <dbReference type="ARBA" id="ARBA00022692"/>
    </source>
</evidence>
<evidence type="ECO:0000256" key="5">
    <source>
        <dbReference type="ARBA" id="ARBA00023136"/>
    </source>
</evidence>
<dbReference type="Ensembl" id="ENSECRT00000015075.1">
    <property type="protein sequence ID" value="ENSECRP00000014814.1"/>
    <property type="gene ID" value="ENSECRG00000009873.1"/>
</dbReference>
<accession>A0A8C4X9L8</accession>
<dbReference type="Proteomes" id="UP000694620">
    <property type="component" value="Chromosome 12"/>
</dbReference>
<dbReference type="PROSITE" id="PS50853">
    <property type="entry name" value="FN3"/>
    <property type="match status" value="1"/>
</dbReference>
<evidence type="ECO:0000256" key="3">
    <source>
        <dbReference type="ARBA" id="ARBA00022729"/>
    </source>
</evidence>
<dbReference type="InterPro" id="IPR013783">
    <property type="entry name" value="Ig-like_fold"/>
</dbReference>
<evidence type="ECO:0000256" key="9">
    <source>
        <dbReference type="SAM" id="Phobius"/>
    </source>
</evidence>
<name>A0A8C4X9L8_ERPCA</name>
<dbReference type="PANTHER" id="PTHR23037:SF22">
    <property type="entry name" value="CYTOKINE RECEPTOR COMMON SUBUNIT BETA"/>
    <property type="match status" value="1"/>
</dbReference>